<evidence type="ECO:0000313" key="2">
    <source>
        <dbReference type="Proteomes" id="UP000053097"/>
    </source>
</evidence>
<reference evidence="1 2" key="1">
    <citation type="journal article" date="2014" name="Curr. Biol.">
        <title>The genome of the clonal raider ant Cerapachys biroi.</title>
        <authorList>
            <person name="Oxley P.R."/>
            <person name="Ji L."/>
            <person name="Fetter-Pruneda I."/>
            <person name="McKenzie S.K."/>
            <person name="Li C."/>
            <person name="Hu H."/>
            <person name="Zhang G."/>
            <person name="Kronauer D.J."/>
        </authorList>
    </citation>
    <scope>NUCLEOTIDE SEQUENCE [LARGE SCALE GENOMIC DNA]</scope>
</reference>
<evidence type="ECO:0008006" key="3">
    <source>
        <dbReference type="Google" id="ProtNLM"/>
    </source>
</evidence>
<dbReference type="OrthoDB" id="7694702at2759"/>
<organism evidence="1 2">
    <name type="scientific">Ooceraea biroi</name>
    <name type="common">Clonal raider ant</name>
    <name type="synonym">Cerapachys biroi</name>
    <dbReference type="NCBI Taxonomy" id="2015173"/>
    <lineage>
        <taxon>Eukaryota</taxon>
        <taxon>Metazoa</taxon>
        <taxon>Ecdysozoa</taxon>
        <taxon>Arthropoda</taxon>
        <taxon>Hexapoda</taxon>
        <taxon>Insecta</taxon>
        <taxon>Pterygota</taxon>
        <taxon>Neoptera</taxon>
        <taxon>Endopterygota</taxon>
        <taxon>Hymenoptera</taxon>
        <taxon>Apocrita</taxon>
        <taxon>Aculeata</taxon>
        <taxon>Formicoidea</taxon>
        <taxon>Formicidae</taxon>
        <taxon>Dorylinae</taxon>
        <taxon>Ooceraea</taxon>
    </lineage>
</organism>
<protein>
    <recommendedName>
        <fullName evidence="3">Reverse transcriptase domain-containing protein</fullName>
    </recommendedName>
</protein>
<dbReference type="OMA" id="WRICRRV"/>
<dbReference type="Proteomes" id="UP000053097">
    <property type="component" value="Unassembled WGS sequence"/>
</dbReference>
<dbReference type="AlphaFoldDB" id="A0A026VXN9"/>
<dbReference type="PANTHER" id="PTHR19446">
    <property type="entry name" value="REVERSE TRANSCRIPTASES"/>
    <property type="match status" value="1"/>
</dbReference>
<proteinExistence type="predicted"/>
<accession>A0A026VXN9</accession>
<dbReference type="EMBL" id="KK107662">
    <property type="protein sequence ID" value="EZA48221.1"/>
    <property type="molecule type" value="Genomic_DNA"/>
</dbReference>
<gene>
    <name evidence="1" type="ORF">X777_14227</name>
</gene>
<sequence>MEEERREGIEEEWEQMKCRIGKALEEVEKKQNIRERRGWWDEECRKMKERVRRELRKWRKEGGDKNSYRKEKGMLGGVEWRAVRGTGGKLREDGEEEISREEIGRAIKKLKEGKATGGDGIPNEVWKYGGKEVKEGLWRICRRVWKGEERPKEWREGVIVPIKKKGKGDRVEDYRGADKQKEKKDGSFILGSEGCFRLGGQRDYGEDDEGERDVDEVLRKGRWGGVRLGEEKVYTLAYVDDMALLAEDEEGMKGMIAKMERYLKEKGLEERRGEMEQGRMEMGRLVWSMVSYGVEVWGWKERKEVEKIQERYLRWVMGVERQTPGYLIREEVQRDLLKGRAGMRAWKYEKKLEEGEGGDLARECWKEMKKRAKEGRILKGWETERKEFMEEKGWKIEEVGEMKKKGQIRGGYI</sequence>
<dbReference type="STRING" id="2015173.A0A026VXN9"/>
<keyword evidence="2" id="KW-1185">Reference proteome</keyword>
<evidence type="ECO:0000313" key="1">
    <source>
        <dbReference type="EMBL" id="EZA48221.1"/>
    </source>
</evidence>
<name>A0A026VXN9_OOCBI</name>